<evidence type="ECO:0000313" key="3">
    <source>
        <dbReference type="Proteomes" id="UP000709295"/>
    </source>
</evidence>
<evidence type="ECO:0000256" key="1">
    <source>
        <dbReference type="SAM" id="MobiDB-lite"/>
    </source>
</evidence>
<feature type="compositionally biased region" description="Low complexity" evidence="1">
    <location>
        <begin position="101"/>
        <end position="113"/>
    </location>
</feature>
<reference evidence="2" key="1">
    <citation type="submission" date="2021-01" db="EMBL/GenBank/DDBJ databases">
        <title>Phytophthora aleatoria, a newly-described species from Pinus radiata is distinct from Phytophthora cactorum isolates based on comparative genomics.</title>
        <authorList>
            <person name="Mcdougal R."/>
            <person name="Panda P."/>
            <person name="Williams N."/>
            <person name="Studholme D.J."/>
        </authorList>
    </citation>
    <scope>NUCLEOTIDE SEQUENCE</scope>
    <source>
        <strain evidence="2">NZFS 4037</strain>
    </source>
</reference>
<sequence length="157" mass="16263">MVVTNAPMTVSTGSRPSLPVSPTALTSPPGRPLRIFEPTARSVTVQLLENMDAFDDAVLGACNPSSISASVVAGTSHDPIALSDGSASSTEPAQDDDVDLAPASDSASEASQSSRRKRLRSQVFGSDDESDDDSSRPSYRAPSRAAQGVLHPLGKPQ</sequence>
<evidence type="ECO:0000313" key="2">
    <source>
        <dbReference type="EMBL" id="KAG6955180.1"/>
    </source>
</evidence>
<organism evidence="2 3">
    <name type="scientific">Phytophthora aleatoria</name>
    <dbReference type="NCBI Taxonomy" id="2496075"/>
    <lineage>
        <taxon>Eukaryota</taxon>
        <taxon>Sar</taxon>
        <taxon>Stramenopiles</taxon>
        <taxon>Oomycota</taxon>
        <taxon>Peronosporomycetes</taxon>
        <taxon>Peronosporales</taxon>
        <taxon>Peronosporaceae</taxon>
        <taxon>Phytophthora</taxon>
    </lineage>
</organism>
<proteinExistence type="predicted"/>
<keyword evidence="3" id="KW-1185">Reference proteome</keyword>
<feature type="compositionally biased region" description="Low complexity" evidence="1">
    <location>
        <begin position="136"/>
        <end position="146"/>
    </location>
</feature>
<gene>
    <name evidence="2" type="ORF">JG688_00011996</name>
</gene>
<name>A0A8J5J3K6_9STRA</name>
<dbReference type="AlphaFoldDB" id="A0A8J5J3K6"/>
<dbReference type="EMBL" id="JAENGY010000887">
    <property type="protein sequence ID" value="KAG6955180.1"/>
    <property type="molecule type" value="Genomic_DNA"/>
</dbReference>
<feature type="region of interest" description="Disordered" evidence="1">
    <location>
        <begin position="77"/>
        <end position="157"/>
    </location>
</feature>
<feature type="region of interest" description="Disordered" evidence="1">
    <location>
        <begin position="1"/>
        <end position="33"/>
    </location>
</feature>
<accession>A0A8J5J3K6</accession>
<feature type="compositionally biased region" description="Polar residues" evidence="1">
    <location>
        <begin position="1"/>
        <end position="15"/>
    </location>
</feature>
<comment type="caution">
    <text evidence="2">The sequence shown here is derived from an EMBL/GenBank/DDBJ whole genome shotgun (WGS) entry which is preliminary data.</text>
</comment>
<dbReference type="Proteomes" id="UP000709295">
    <property type="component" value="Unassembled WGS sequence"/>
</dbReference>
<protein>
    <submittedName>
        <fullName evidence="2">Uncharacterized protein</fullName>
    </submittedName>
</protein>